<keyword evidence="4" id="KW-1003">Cell membrane</keyword>
<evidence type="ECO:0000256" key="1">
    <source>
        <dbReference type="ARBA" id="ARBA00002254"/>
    </source>
</evidence>
<keyword evidence="12" id="KW-0282">Flagellum</keyword>
<keyword evidence="7 10" id="KW-0283">Flagellar rotation</keyword>
<accession>A0A3N9TCF4</accession>
<organism evidence="12 13">
    <name type="scientific">Vibrio viridaestus</name>
    <dbReference type="NCBI Taxonomy" id="2487322"/>
    <lineage>
        <taxon>Bacteria</taxon>
        <taxon>Pseudomonadati</taxon>
        <taxon>Pseudomonadota</taxon>
        <taxon>Gammaproteobacteria</taxon>
        <taxon>Vibrionales</taxon>
        <taxon>Vibrionaceae</taxon>
        <taxon>Vibrio</taxon>
    </lineage>
</organism>
<dbReference type="RefSeq" id="WP_124938869.1">
    <property type="nucleotide sequence ID" value="NZ_RJVQ01000012.1"/>
</dbReference>
<keyword evidence="5 10" id="KW-0145">Chemotaxis</keyword>
<dbReference type="InterPro" id="IPR005503">
    <property type="entry name" value="FliL"/>
</dbReference>
<proteinExistence type="inferred from homology"/>
<sequence>MLKLKRYFSFVFIISAISLAMISNASAEEQEAAKLAYFTLEPDLTTNFYTKGKNLGYIQVRIDIMVADSKDLPTIEHNQPLIRDAVVELLGRQTEDTIKSLAGREDLRKTLVKQINDLLLPETGRAIVADLLFTKYMYQ</sequence>
<dbReference type="GO" id="GO:0006935">
    <property type="term" value="P:chemotaxis"/>
    <property type="evidence" value="ECO:0007669"/>
    <property type="project" value="UniProtKB-KW"/>
</dbReference>
<dbReference type="AlphaFoldDB" id="A0A3N9TCF4"/>
<keyword evidence="13" id="KW-1185">Reference proteome</keyword>
<comment type="subcellular location">
    <subcellularLocation>
        <location evidence="10">Cell inner membrane</location>
    </subcellularLocation>
    <subcellularLocation>
        <location evidence="2">Cell membrane</location>
        <topology evidence="2">Single-pass membrane protein</topology>
    </subcellularLocation>
</comment>
<keyword evidence="10" id="KW-0997">Cell inner membrane</keyword>
<feature type="signal peptide" evidence="11">
    <location>
        <begin position="1"/>
        <end position="27"/>
    </location>
</feature>
<evidence type="ECO:0000256" key="2">
    <source>
        <dbReference type="ARBA" id="ARBA00004162"/>
    </source>
</evidence>
<evidence type="ECO:0000256" key="9">
    <source>
        <dbReference type="ARBA" id="ARBA00023136"/>
    </source>
</evidence>
<gene>
    <name evidence="12" type="primary">fliL</name>
    <name evidence="12" type="ORF">EES38_19435</name>
</gene>
<evidence type="ECO:0000256" key="8">
    <source>
        <dbReference type="ARBA" id="ARBA00022989"/>
    </source>
</evidence>
<evidence type="ECO:0000313" key="13">
    <source>
        <dbReference type="Proteomes" id="UP000281112"/>
    </source>
</evidence>
<protein>
    <recommendedName>
        <fullName evidence="10">Flagellar protein FliL</fullName>
    </recommendedName>
</protein>
<keyword evidence="9 10" id="KW-0472">Membrane</keyword>
<feature type="chain" id="PRO_5018063942" description="Flagellar protein FliL" evidence="11">
    <location>
        <begin position="28"/>
        <end position="139"/>
    </location>
</feature>
<keyword evidence="12" id="KW-0966">Cell projection</keyword>
<dbReference type="PANTHER" id="PTHR35091">
    <property type="entry name" value="FLAGELLAR PROTEIN FLIL"/>
    <property type="match status" value="1"/>
</dbReference>
<keyword evidence="12" id="KW-0969">Cilium</keyword>
<comment type="caution">
    <text evidence="12">The sequence shown here is derived from an EMBL/GenBank/DDBJ whole genome shotgun (WGS) entry which is preliminary data.</text>
</comment>
<dbReference type="OrthoDB" id="5588622at2"/>
<dbReference type="GO" id="GO:0009425">
    <property type="term" value="C:bacterial-type flagellum basal body"/>
    <property type="evidence" value="ECO:0007669"/>
    <property type="project" value="InterPro"/>
</dbReference>
<evidence type="ECO:0000256" key="5">
    <source>
        <dbReference type="ARBA" id="ARBA00022500"/>
    </source>
</evidence>
<dbReference type="PANTHER" id="PTHR35091:SF5">
    <property type="entry name" value="FLAGELLAR PROTEIN FLIL"/>
    <property type="match status" value="1"/>
</dbReference>
<dbReference type="GO" id="GO:0071978">
    <property type="term" value="P:bacterial-type flagellum-dependent swarming motility"/>
    <property type="evidence" value="ECO:0007669"/>
    <property type="project" value="TreeGrafter"/>
</dbReference>
<evidence type="ECO:0000256" key="6">
    <source>
        <dbReference type="ARBA" id="ARBA00022692"/>
    </source>
</evidence>
<dbReference type="GO" id="GO:0005886">
    <property type="term" value="C:plasma membrane"/>
    <property type="evidence" value="ECO:0007669"/>
    <property type="project" value="UniProtKB-SubCell"/>
</dbReference>
<dbReference type="EMBL" id="RJVQ01000012">
    <property type="protein sequence ID" value="RQW61514.1"/>
    <property type="molecule type" value="Genomic_DNA"/>
</dbReference>
<keyword evidence="11" id="KW-0732">Signal</keyword>
<keyword evidence="6" id="KW-0812">Transmembrane</keyword>
<evidence type="ECO:0000313" key="12">
    <source>
        <dbReference type="EMBL" id="RQW61514.1"/>
    </source>
</evidence>
<keyword evidence="8" id="KW-1133">Transmembrane helix</keyword>
<evidence type="ECO:0000256" key="3">
    <source>
        <dbReference type="ARBA" id="ARBA00008281"/>
    </source>
</evidence>
<evidence type="ECO:0000256" key="11">
    <source>
        <dbReference type="SAM" id="SignalP"/>
    </source>
</evidence>
<dbReference type="Pfam" id="PF03748">
    <property type="entry name" value="FliL"/>
    <property type="match status" value="1"/>
</dbReference>
<name>A0A3N9TCF4_9VIBR</name>
<evidence type="ECO:0000256" key="7">
    <source>
        <dbReference type="ARBA" id="ARBA00022779"/>
    </source>
</evidence>
<evidence type="ECO:0000256" key="4">
    <source>
        <dbReference type="ARBA" id="ARBA00022475"/>
    </source>
</evidence>
<comment type="similarity">
    <text evidence="3 10">Belongs to the FliL family.</text>
</comment>
<comment type="function">
    <text evidence="1 10">Controls the rotational direction of flagella during chemotaxis.</text>
</comment>
<reference evidence="12 13" key="1">
    <citation type="submission" date="2018-11" db="EMBL/GenBank/DDBJ databases">
        <title>Vibrio LJC006 sp. nov., isolated from seawater during the bloom of the enteromorpha.</title>
        <authorList>
            <person name="Liang J."/>
        </authorList>
    </citation>
    <scope>NUCLEOTIDE SEQUENCE [LARGE SCALE GENOMIC DNA]</scope>
    <source>
        <strain evidence="12 13">LJC006</strain>
    </source>
</reference>
<dbReference type="Proteomes" id="UP000281112">
    <property type="component" value="Unassembled WGS sequence"/>
</dbReference>
<evidence type="ECO:0000256" key="10">
    <source>
        <dbReference type="RuleBase" id="RU364125"/>
    </source>
</evidence>